<evidence type="ECO:0000313" key="2">
    <source>
        <dbReference type="Proteomes" id="UP000831817"/>
    </source>
</evidence>
<organism evidence="1 2">
    <name type="scientific">Methanothermobacter tenebrarum</name>
    <dbReference type="NCBI Taxonomy" id="680118"/>
    <lineage>
        <taxon>Archaea</taxon>
        <taxon>Methanobacteriati</taxon>
        <taxon>Methanobacteriota</taxon>
        <taxon>Methanomada group</taxon>
        <taxon>Methanobacteria</taxon>
        <taxon>Methanobacteriales</taxon>
        <taxon>Methanobacteriaceae</taxon>
        <taxon>Methanothermobacter</taxon>
    </lineage>
</organism>
<keyword evidence="1" id="KW-0614">Plasmid</keyword>
<keyword evidence="2" id="KW-1185">Reference proteome</keyword>
<accession>A0ABN6PDA8</accession>
<sequence length="277" mass="32563">MGISYYAFSDESYGPKYDGLGMISLPSNQLNPVEKKIKDICDISKIKWAEIKGHDKQVLALEIMEYIIQMALKGKLRVDILIWDKTDSRHNIQQRDDDENLRRMYYHLFNNVMGKRWPIGSCWKLRPDRNNRVDWERLKEILNSKGKELSSTLYGLKPKFHVVDIQESTPSDYPLINVADLFVGMVRYSWEKSEKVKEKLKEKEKTKHQHEKKTKLSGVDRHRCELIIDFYKKCKENKLGVSLKSSRGGLKTHDPEKPVNFWLYEPQSEKDKAPTKD</sequence>
<dbReference type="Proteomes" id="UP000831817">
    <property type="component" value="Plasmid pRMAS01"/>
</dbReference>
<reference evidence="1 2" key="1">
    <citation type="submission" date="2022-04" db="EMBL/GenBank/DDBJ databases">
        <title>Complete genome of Methanothermobacter tenebrarum strain RMAS.</title>
        <authorList>
            <person name="Nakamura K."/>
            <person name="Oshima K."/>
            <person name="Hattori M."/>
            <person name="Kamagata Y."/>
            <person name="Takamizawa K."/>
        </authorList>
    </citation>
    <scope>NUCLEOTIDE SEQUENCE [LARGE SCALE GENOMIC DNA]</scope>
    <source>
        <strain evidence="1 2">RMAS</strain>
        <plasmid evidence="1 2">pRMAS01</plasmid>
    </source>
</reference>
<dbReference type="EMBL" id="AP025699">
    <property type="protein sequence ID" value="BDH80246.1"/>
    <property type="molecule type" value="Genomic_DNA"/>
</dbReference>
<protein>
    <recommendedName>
        <fullName evidence="3">DUF3800 domain-containing protein</fullName>
    </recommendedName>
</protein>
<evidence type="ECO:0008006" key="3">
    <source>
        <dbReference type="Google" id="ProtNLM"/>
    </source>
</evidence>
<name>A0ABN6PDA8_9EURY</name>
<geneLocation type="plasmid" evidence="1 2">
    <name>pRMAS01</name>
</geneLocation>
<gene>
    <name evidence="1" type="ORF">MTTB_p260</name>
</gene>
<evidence type="ECO:0000313" key="1">
    <source>
        <dbReference type="EMBL" id="BDH80246.1"/>
    </source>
</evidence>
<proteinExistence type="predicted"/>